<dbReference type="Gene3D" id="3.30.1360.180">
    <property type="match status" value="1"/>
</dbReference>
<dbReference type="Gene3D" id="3.40.720.10">
    <property type="entry name" value="Alkaline Phosphatase, subunit A"/>
    <property type="match status" value="1"/>
</dbReference>
<organism evidence="3 4">
    <name type="scientific">Mesorhabditis spiculigera</name>
    <dbReference type="NCBI Taxonomy" id="96644"/>
    <lineage>
        <taxon>Eukaryota</taxon>
        <taxon>Metazoa</taxon>
        <taxon>Ecdysozoa</taxon>
        <taxon>Nematoda</taxon>
        <taxon>Chromadorea</taxon>
        <taxon>Rhabditida</taxon>
        <taxon>Rhabditina</taxon>
        <taxon>Rhabditomorpha</taxon>
        <taxon>Rhabditoidea</taxon>
        <taxon>Rhabditidae</taxon>
        <taxon>Mesorhabditinae</taxon>
        <taxon>Mesorhabditis</taxon>
    </lineage>
</organism>
<evidence type="ECO:0000256" key="1">
    <source>
        <dbReference type="ARBA" id="ARBA00022801"/>
    </source>
</evidence>
<keyword evidence="1" id="KW-0378">Hydrolase</keyword>
<dbReference type="GO" id="GO:0016787">
    <property type="term" value="F:hydrolase activity"/>
    <property type="evidence" value="ECO:0007669"/>
    <property type="project" value="UniProtKB-KW"/>
</dbReference>
<evidence type="ECO:0000313" key="3">
    <source>
        <dbReference type="EMBL" id="CAJ0582181.1"/>
    </source>
</evidence>
<dbReference type="PANTHER" id="PTHR10151:SF114">
    <property type="entry name" value="ECTONUCLEOTIDE PYROPHOSPHATASE_PHOSPHODIESTERASE C27A7.3"/>
    <property type="match status" value="1"/>
</dbReference>
<dbReference type="Gene3D" id="3.40.570.10">
    <property type="entry name" value="Extracellular Endonuclease, subunit A"/>
    <property type="match status" value="1"/>
</dbReference>
<dbReference type="GO" id="GO:0055120">
    <property type="term" value="C:striated muscle dense body"/>
    <property type="evidence" value="ECO:0007669"/>
    <property type="project" value="TreeGrafter"/>
</dbReference>
<name>A0AA36GB52_9BILA</name>
<keyword evidence="2" id="KW-0325">Glycoprotein</keyword>
<protein>
    <submittedName>
        <fullName evidence="3">Uncharacterized protein</fullName>
    </submittedName>
</protein>
<dbReference type="Proteomes" id="UP001177023">
    <property type="component" value="Unassembled WGS sequence"/>
</dbReference>
<feature type="non-terminal residue" evidence="3">
    <location>
        <position position="682"/>
    </location>
</feature>
<dbReference type="AlphaFoldDB" id="A0AA36GB52"/>
<evidence type="ECO:0000256" key="2">
    <source>
        <dbReference type="ARBA" id="ARBA00023180"/>
    </source>
</evidence>
<keyword evidence="4" id="KW-1185">Reference proteome</keyword>
<dbReference type="Pfam" id="PF01663">
    <property type="entry name" value="Phosphodiest"/>
    <property type="match status" value="1"/>
</dbReference>
<dbReference type="InterPro" id="IPR002591">
    <property type="entry name" value="Phosphodiest/P_Trfase"/>
</dbReference>
<proteinExistence type="predicted"/>
<reference evidence="3" key="1">
    <citation type="submission" date="2023-06" db="EMBL/GenBank/DDBJ databases">
        <authorList>
            <person name="Delattre M."/>
        </authorList>
    </citation>
    <scope>NUCLEOTIDE SEQUENCE</scope>
    <source>
        <strain evidence="3">AF72</strain>
    </source>
</reference>
<dbReference type="InterPro" id="IPR017850">
    <property type="entry name" value="Alkaline_phosphatase_core_sf"/>
</dbReference>
<comment type="caution">
    <text evidence="3">The sequence shown here is derived from an EMBL/GenBank/DDBJ whole genome shotgun (WGS) entry which is preliminary data.</text>
</comment>
<dbReference type="SUPFAM" id="SSF53649">
    <property type="entry name" value="Alkaline phosphatase-like"/>
    <property type="match status" value="1"/>
</dbReference>
<dbReference type="PANTHER" id="PTHR10151">
    <property type="entry name" value="ECTONUCLEOTIDE PYROPHOSPHATASE/PHOSPHODIESTERASE"/>
    <property type="match status" value="1"/>
</dbReference>
<dbReference type="GO" id="GO:0031674">
    <property type="term" value="C:I band"/>
    <property type="evidence" value="ECO:0007669"/>
    <property type="project" value="TreeGrafter"/>
</dbReference>
<dbReference type="InterPro" id="IPR044929">
    <property type="entry name" value="DNA/RNA_non-sp_Endonuclease_sf"/>
</dbReference>
<dbReference type="GO" id="GO:0016529">
    <property type="term" value="C:sarcoplasmic reticulum"/>
    <property type="evidence" value="ECO:0007669"/>
    <property type="project" value="TreeGrafter"/>
</dbReference>
<sequence length="682" mass="76937">MGTPEDLQRVMIANILEQGRYVPAPSKERYTTPDPYRWYKEGGACGKMDQCQKSTFFKQIHHPLVVVSLDGFSKTYEDRKIIKNLEYFKECGSSAEYVIPSYPTKTFPNHYTIATGVYPGVHGLVDNQVYDPAIHSEILDAKFAKIPQIHGADPIWALYKRTTGRKTACMMWVGCGVEHDLKPDINVPFSFNKTDAEKFDEVVNWLALPEDQRPGLIMVYLAEPDDTGHWSHVDNPLQNRSLVEIDNLLGHFFNKLHDRGLLDCLNLIVMSDHGMADLYNHINIRTKIPDLKVKIISGPSARLHLESSSTSQSDIRELFPCDDGTNYLLFNKTTMPPRYHYAHHPRSGDILIEAPIGTEFRTDNKTERFGDHGYDYLEPSMRTVFFARGPEFEKGKVVKPFQNVEYFNLFSVELLGIPQQLVSPNNGTRGKLADAVLKKSGDQDSFYGSSYQIPECPKRPFQPPTATNCGDCPKPSLQCPQPSRNMASSKVASPNFCAKEACNMTVLERRNGTKLISIATIEMGFGSKASAACPYVREDLGETCPTHDGFSISLANSNYLATAVERGHGFNATEPLLVISGADWGNGSHPAYFYRILLSCGPADNWNMATRECVKPENSRVLSFLFPNMEEDWNCIAPRKRLLKYTARVKDIESLTGLRFFQNSLPYLQMIQRTTFVPMELW</sequence>
<evidence type="ECO:0000313" key="4">
    <source>
        <dbReference type="Proteomes" id="UP001177023"/>
    </source>
</evidence>
<dbReference type="CDD" id="cd16018">
    <property type="entry name" value="Enpp"/>
    <property type="match status" value="1"/>
</dbReference>
<gene>
    <name evidence="3" type="ORF">MSPICULIGERA_LOCUS20322</name>
</gene>
<accession>A0AA36GB52</accession>
<dbReference type="EMBL" id="CATQJA010002664">
    <property type="protein sequence ID" value="CAJ0582181.1"/>
    <property type="molecule type" value="Genomic_DNA"/>
</dbReference>